<reference evidence="1 2" key="1">
    <citation type="submission" date="2020-04" db="EMBL/GenBank/DDBJ databases">
        <title>Hymenobacter polaris sp. nov., isolated from Arctic soil.</title>
        <authorList>
            <person name="Dahal R.H."/>
        </authorList>
    </citation>
    <scope>NUCLEOTIDE SEQUENCE [LARGE SCALE GENOMIC DNA]</scope>
    <source>
        <strain evidence="1 2">RP-2-7</strain>
    </source>
</reference>
<dbReference type="AlphaFoldDB" id="A0A7Y0FLI5"/>
<dbReference type="InterPro" id="IPR018506">
    <property type="entry name" value="Cyt_B5_heme-BS"/>
</dbReference>
<organism evidence="1 2">
    <name type="scientific">Hymenobacter polaris</name>
    <dbReference type="NCBI Taxonomy" id="2682546"/>
    <lineage>
        <taxon>Bacteria</taxon>
        <taxon>Pseudomonadati</taxon>
        <taxon>Bacteroidota</taxon>
        <taxon>Cytophagia</taxon>
        <taxon>Cytophagales</taxon>
        <taxon>Hymenobacteraceae</taxon>
        <taxon>Hymenobacter</taxon>
    </lineage>
</organism>
<evidence type="ECO:0008006" key="3">
    <source>
        <dbReference type="Google" id="ProtNLM"/>
    </source>
</evidence>
<dbReference type="RefSeq" id="WP_169530115.1">
    <property type="nucleotide sequence ID" value="NZ_JABBGH010000001.1"/>
</dbReference>
<evidence type="ECO:0000313" key="2">
    <source>
        <dbReference type="Proteomes" id="UP000559626"/>
    </source>
</evidence>
<gene>
    <name evidence="1" type="ORF">HHL22_06455</name>
</gene>
<accession>A0A7Y0FLI5</accession>
<dbReference type="PROSITE" id="PS00191">
    <property type="entry name" value="CYTOCHROME_B5_1"/>
    <property type="match status" value="1"/>
</dbReference>
<protein>
    <recommendedName>
        <fullName evidence="3">STAS/SEC14 domain-containing protein</fullName>
    </recommendedName>
</protein>
<evidence type="ECO:0000313" key="1">
    <source>
        <dbReference type="EMBL" id="NML64843.1"/>
    </source>
</evidence>
<proteinExistence type="predicted"/>
<dbReference type="EMBL" id="JABBGH010000001">
    <property type="protein sequence ID" value="NML64843.1"/>
    <property type="molecule type" value="Genomic_DNA"/>
</dbReference>
<dbReference type="GO" id="GO:0020037">
    <property type="term" value="F:heme binding"/>
    <property type="evidence" value="ECO:0007669"/>
    <property type="project" value="InterPro"/>
</dbReference>
<name>A0A7Y0FLI5_9BACT</name>
<keyword evidence="2" id="KW-1185">Reference proteome</keyword>
<comment type="caution">
    <text evidence="1">The sequence shown here is derived from an EMBL/GenBank/DDBJ whole genome shotgun (WGS) entry which is preliminary data.</text>
</comment>
<sequence>MPFTSLPLYFENTAGYVREHPAGYGVICYGAGKREAGSFVELGTRLGQLLVARRWTRFISDQRLLAPLSEAEKSWVTEYWIGQRVPRPAHLIEAILLASDVFTRLSLAQILNQSSSAIGSLTIQRFESEAAAHAWLLGQPQ</sequence>
<dbReference type="Proteomes" id="UP000559626">
    <property type="component" value="Unassembled WGS sequence"/>
</dbReference>